<evidence type="ECO:0000256" key="1">
    <source>
        <dbReference type="SAM" id="MobiDB-lite"/>
    </source>
</evidence>
<feature type="region of interest" description="Disordered" evidence="1">
    <location>
        <begin position="1"/>
        <end position="73"/>
    </location>
</feature>
<dbReference type="EMBL" id="JANPWB010000015">
    <property type="protein sequence ID" value="KAJ1091117.1"/>
    <property type="molecule type" value="Genomic_DNA"/>
</dbReference>
<feature type="compositionally biased region" description="Basic and acidic residues" evidence="1">
    <location>
        <begin position="39"/>
        <end position="49"/>
    </location>
</feature>
<comment type="caution">
    <text evidence="2">The sequence shown here is derived from an EMBL/GenBank/DDBJ whole genome shotgun (WGS) entry which is preliminary data.</text>
</comment>
<keyword evidence="3" id="KW-1185">Reference proteome</keyword>
<reference evidence="2" key="1">
    <citation type="journal article" date="2022" name="bioRxiv">
        <title>Sequencing and chromosome-scale assembly of the giantPleurodeles waltlgenome.</title>
        <authorList>
            <person name="Brown T."/>
            <person name="Elewa A."/>
            <person name="Iarovenko S."/>
            <person name="Subramanian E."/>
            <person name="Araus A.J."/>
            <person name="Petzold A."/>
            <person name="Susuki M."/>
            <person name="Suzuki K.-i.T."/>
            <person name="Hayashi T."/>
            <person name="Toyoda A."/>
            <person name="Oliveira C."/>
            <person name="Osipova E."/>
            <person name="Leigh N.D."/>
            <person name="Simon A."/>
            <person name="Yun M.H."/>
        </authorList>
    </citation>
    <scope>NUCLEOTIDE SEQUENCE</scope>
    <source>
        <strain evidence="2">20211129_DDA</strain>
        <tissue evidence="2">Liver</tissue>
    </source>
</reference>
<dbReference type="Proteomes" id="UP001066276">
    <property type="component" value="Chromosome 11"/>
</dbReference>
<name>A0AAV7LJA1_PLEWA</name>
<evidence type="ECO:0000313" key="3">
    <source>
        <dbReference type="Proteomes" id="UP001066276"/>
    </source>
</evidence>
<protein>
    <submittedName>
        <fullName evidence="2">Uncharacterized protein</fullName>
    </submittedName>
</protein>
<proteinExistence type="predicted"/>
<dbReference type="AlphaFoldDB" id="A0AAV7LJA1"/>
<gene>
    <name evidence="2" type="ORF">NDU88_004244</name>
</gene>
<sequence length="93" mass="9997">MLACRLGWEKEDRRRGSGTSHGAAKGSGAAHLVRSGCPRAEKRNTETSKGKGNQTTEKSRKEDLLARAAPEFPSWKDRPLVAAVAGPQAETQP</sequence>
<feature type="compositionally biased region" description="Low complexity" evidence="1">
    <location>
        <begin position="17"/>
        <end position="30"/>
    </location>
</feature>
<accession>A0AAV7LJA1</accession>
<organism evidence="2 3">
    <name type="scientific">Pleurodeles waltl</name>
    <name type="common">Iberian ribbed newt</name>
    <dbReference type="NCBI Taxonomy" id="8319"/>
    <lineage>
        <taxon>Eukaryota</taxon>
        <taxon>Metazoa</taxon>
        <taxon>Chordata</taxon>
        <taxon>Craniata</taxon>
        <taxon>Vertebrata</taxon>
        <taxon>Euteleostomi</taxon>
        <taxon>Amphibia</taxon>
        <taxon>Batrachia</taxon>
        <taxon>Caudata</taxon>
        <taxon>Salamandroidea</taxon>
        <taxon>Salamandridae</taxon>
        <taxon>Pleurodelinae</taxon>
        <taxon>Pleurodeles</taxon>
    </lineage>
</organism>
<evidence type="ECO:0000313" key="2">
    <source>
        <dbReference type="EMBL" id="KAJ1091117.1"/>
    </source>
</evidence>